<accession>A0A812LJH5</accession>
<comment type="caution">
    <text evidence="3">The sequence shown here is derived from an EMBL/GenBank/DDBJ whole genome shotgun (WGS) entry which is preliminary data.</text>
</comment>
<organism evidence="3 4">
    <name type="scientific">Symbiodinium natans</name>
    <dbReference type="NCBI Taxonomy" id="878477"/>
    <lineage>
        <taxon>Eukaryota</taxon>
        <taxon>Sar</taxon>
        <taxon>Alveolata</taxon>
        <taxon>Dinophyceae</taxon>
        <taxon>Suessiales</taxon>
        <taxon>Symbiodiniaceae</taxon>
        <taxon>Symbiodinium</taxon>
    </lineage>
</organism>
<evidence type="ECO:0000313" key="4">
    <source>
        <dbReference type="Proteomes" id="UP000604046"/>
    </source>
</evidence>
<feature type="compositionally biased region" description="Basic residues" evidence="1">
    <location>
        <begin position="216"/>
        <end position="225"/>
    </location>
</feature>
<evidence type="ECO:0000256" key="1">
    <source>
        <dbReference type="SAM" id="MobiDB-lite"/>
    </source>
</evidence>
<feature type="signal peptide" evidence="2">
    <location>
        <begin position="1"/>
        <end position="32"/>
    </location>
</feature>
<sequence length="522" mass="58279">MIQEAALCNAMHAVPCLAALLALECGVGSLLGRPRTNLPVACKSSRSCLRPWVRVVAAWQKAREKMEQIRHLASPALESTLNIPATHLKAACEIKRLVVELQYVLGLLKQHASDGSRTGDPDPEALAKMYYLAGQALKLPNCDHAAQEDLTSAFSGILRLVRCLKRYHQAKGTPGIRFREAKAVTTGTQAYAQPHPHLADGEDEVEEVDAAHHGYAHARAPKRRQQAGGNLTGVPADTCSITEPTRTLSSGMPEPPELVHETEMQGGEAETWFQVSEFSSLVKICALCAERMLPSRHKGWCNNCWDDFDCDIVVLQCKDCDWDLCPKCQAHPESRNFHRRLILLMQEAFQLREIETAKLRGCIDRLLHAERKAPGQLPCMGVKLAQALRELEGEGKLKAQPCLPDPCHRETLRGVLVRLAKYFKDLGEELLSDAEEEAFTLLRFGVLFLWYTDFSASNEEEEGRLNAVALEMLQAMMQVEWDDVAFQVFTHSKCIAEAECSEYFSVFEEILTACRKARPPEH</sequence>
<name>A0A812LJH5_9DINO</name>
<protein>
    <submittedName>
        <fullName evidence="3">Uncharacterized protein</fullName>
    </submittedName>
</protein>
<gene>
    <name evidence="3" type="ORF">SNAT2548_LOCUS11112</name>
</gene>
<feature type="chain" id="PRO_5032794533" evidence="2">
    <location>
        <begin position="33"/>
        <end position="522"/>
    </location>
</feature>
<evidence type="ECO:0000256" key="2">
    <source>
        <dbReference type="SAM" id="SignalP"/>
    </source>
</evidence>
<dbReference type="EMBL" id="CAJNDS010000968">
    <property type="protein sequence ID" value="CAE7242327.1"/>
    <property type="molecule type" value="Genomic_DNA"/>
</dbReference>
<reference evidence="3" key="1">
    <citation type="submission" date="2021-02" db="EMBL/GenBank/DDBJ databases">
        <authorList>
            <person name="Dougan E. K."/>
            <person name="Rhodes N."/>
            <person name="Thang M."/>
            <person name="Chan C."/>
        </authorList>
    </citation>
    <scope>NUCLEOTIDE SEQUENCE</scope>
</reference>
<keyword evidence="2" id="KW-0732">Signal</keyword>
<feature type="region of interest" description="Disordered" evidence="1">
    <location>
        <begin position="216"/>
        <end position="236"/>
    </location>
</feature>
<keyword evidence="4" id="KW-1185">Reference proteome</keyword>
<evidence type="ECO:0000313" key="3">
    <source>
        <dbReference type="EMBL" id="CAE7242327.1"/>
    </source>
</evidence>
<proteinExistence type="predicted"/>
<dbReference type="AlphaFoldDB" id="A0A812LJH5"/>
<dbReference type="Proteomes" id="UP000604046">
    <property type="component" value="Unassembled WGS sequence"/>
</dbReference>